<sequence>MPQTAGPSNSNDQLISNLSFLLTLLLALQSSMTKKPSDTPSSSSSWAGLEPPADSDRRLLEVVAAQSQEELQADIEARISELLPDEPPSPRPGPPPPLQVVPLASIPPPTPRQHQLFRVGGGQQQMFAPVIMGIPLPPLPLPLPLPPPMARQGKRTLSDILGGGGQEEDEEDAWRRDRLTRNLSGRVQGVNSGGDGGGNGIVRLFGSTISGGGSVNEIRLFGSRIVIGEAPPAAAVTGTPPSGEHPPAPIIISGDDKMDAEAAAAPIVINDDDKEDAAAAAAPIIIIDDKDSVAGGGGPAGVDGPSNDGDEENPPPAAPADVVDPEPTRPPKNSD</sequence>
<feature type="compositionally biased region" description="Low complexity" evidence="1">
    <location>
        <begin position="31"/>
        <end position="45"/>
    </location>
</feature>
<feature type="region of interest" description="Disordered" evidence="1">
    <location>
        <begin position="286"/>
        <end position="335"/>
    </location>
</feature>
<feature type="region of interest" description="Disordered" evidence="1">
    <location>
        <begin position="31"/>
        <end position="54"/>
    </location>
</feature>
<evidence type="ECO:0000256" key="1">
    <source>
        <dbReference type="SAM" id="MobiDB-lite"/>
    </source>
</evidence>
<name>A0AAV2DEN2_9ROSI</name>
<evidence type="ECO:0000313" key="3">
    <source>
        <dbReference type="EMBL" id="CAL1372335.1"/>
    </source>
</evidence>
<evidence type="ECO:0000313" key="4">
    <source>
        <dbReference type="Proteomes" id="UP001497516"/>
    </source>
</evidence>
<reference evidence="3 4" key="1">
    <citation type="submission" date="2024-04" db="EMBL/GenBank/DDBJ databases">
        <authorList>
            <person name="Fracassetti M."/>
        </authorList>
    </citation>
    <scope>NUCLEOTIDE SEQUENCE [LARGE SCALE GENOMIC DNA]</scope>
</reference>
<dbReference type="AlphaFoldDB" id="A0AAV2DEN2"/>
<organism evidence="3 4">
    <name type="scientific">Linum trigynum</name>
    <dbReference type="NCBI Taxonomy" id="586398"/>
    <lineage>
        <taxon>Eukaryota</taxon>
        <taxon>Viridiplantae</taxon>
        <taxon>Streptophyta</taxon>
        <taxon>Embryophyta</taxon>
        <taxon>Tracheophyta</taxon>
        <taxon>Spermatophyta</taxon>
        <taxon>Magnoliopsida</taxon>
        <taxon>eudicotyledons</taxon>
        <taxon>Gunneridae</taxon>
        <taxon>Pentapetalae</taxon>
        <taxon>rosids</taxon>
        <taxon>fabids</taxon>
        <taxon>Malpighiales</taxon>
        <taxon>Linaceae</taxon>
        <taxon>Linum</taxon>
    </lineage>
</organism>
<dbReference type="EMBL" id="OZ034815">
    <property type="protein sequence ID" value="CAL1372335.1"/>
    <property type="molecule type" value="Genomic_DNA"/>
</dbReference>
<keyword evidence="4" id="KW-1185">Reference proteome</keyword>
<dbReference type="Proteomes" id="UP001497516">
    <property type="component" value="Chromosome 2"/>
</dbReference>
<evidence type="ECO:0000256" key="2">
    <source>
        <dbReference type="SAM" id="SignalP"/>
    </source>
</evidence>
<accession>A0AAV2DEN2</accession>
<feature type="chain" id="PRO_5043954270" evidence="2">
    <location>
        <begin position="34"/>
        <end position="335"/>
    </location>
</feature>
<gene>
    <name evidence="3" type="ORF">LTRI10_LOCUS14350</name>
</gene>
<protein>
    <submittedName>
        <fullName evidence="3">Uncharacterized protein</fullName>
    </submittedName>
</protein>
<proteinExistence type="predicted"/>
<keyword evidence="2" id="KW-0732">Signal</keyword>
<feature type="signal peptide" evidence="2">
    <location>
        <begin position="1"/>
        <end position="33"/>
    </location>
</feature>
<feature type="compositionally biased region" description="Basic and acidic residues" evidence="1">
    <location>
        <begin position="326"/>
        <end position="335"/>
    </location>
</feature>